<dbReference type="InterPro" id="IPR017790">
    <property type="entry name" value="Penicillin-binding_protein_2"/>
</dbReference>
<dbReference type="EMBL" id="MGKO01000008">
    <property type="protein sequence ID" value="OGN27648.1"/>
    <property type="molecule type" value="Genomic_DNA"/>
</dbReference>
<evidence type="ECO:0000256" key="1">
    <source>
        <dbReference type="ARBA" id="ARBA00004167"/>
    </source>
</evidence>
<keyword evidence="12" id="KW-0961">Cell wall biogenesis/degradation</keyword>
<evidence type="ECO:0000259" key="15">
    <source>
        <dbReference type="Pfam" id="PF03717"/>
    </source>
</evidence>
<feature type="domain" description="Penicillin-binding protein transpeptidase" evidence="14">
    <location>
        <begin position="283"/>
        <end position="615"/>
    </location>
</feature>
<dbReference type="GO" id="GO:0071972">
    <property type="term" value="F:peptidoglycan L,D-transpeptidase activity"/>
    <property type="evidence" value="ECO:0007669"/>
    <property type="project" value="TreeGrafter"/>
</dbReference>
<dbReference type="InterPro" id="IPR036138">
    <property type="entry name" value="PBP_dimer_sf"/>
</dbReference>
<dbReference type="InterPro" id="IPR012338">
    <property type="entry name" value="Beta-lactam/transpept-like"/>
</dbReference>
<keyword evidence="11 13" id="KW-0472">Membrane</keyword>
<evidence type="ECO:0000256" key="2">
    <source>
        <dbReference type="ARBA" id="ARBA00004236"/>
    </source>
</evidence>
<gene>
    <name evidence="16" type="ORF">A2941_01515</name>
</gene>
<dbReference type="InterPro" id="IPR050515">
    <property type="entry name" value="Beta-lactam/transpept"/>
</dbReference>
<dbReference type="Pfam" id="PF03717">
    <property type="entry name" value="PBP_dimer"/>
    <property type="match status" value="1"/>
</dbReference>
<dbReference type="GO" id="GO:0008360">
    <property type="term" value="P:regulation of cell shape"/>
    <property type="evidence" value="ECO:0007669"/>
    <property type="project" value="UniProtKB-KW"/>
</dbReference>
<dbReference type="GO" id="GO:0005886">
    <property type="term" value="C:plasma membrane"/>
    <property type="evidence" value="ECO:0007669"/>
    <property type="project" value="UniProtKB-SubCell"/>
</dbReference>
<keyword evidence="3" id="KW-1003">Cell membrane</keyword>
<reference evidence="16 17" key="1">
    <citation type="journal article" date="2016" name="Nat. Commun.">
        <title>Thousands of microbial genomes shed light on interconnected biogeochemical processes in an aquifer system.</title>
        <authorList>
            <person name="Anantharaman K."/>
            <person name="Brown C.T."/>
            <person name="Hug L.A."/>
            <person name="Sharon I."/>
            <person name="Castelle C.J."/>
            <person name="Probst A.J."/>
            <person name="Thomas B.C."/>
            <person name="Singh A."/>
            <person name="Wilkins M.J."/>
            <person name="Karaoz U."/>
            <person name="Brodie E.L."/>
            <person name="Williams K.H."/>
            <person name="Hubbard S.S."/>
            <person name="Banfield J.F."/>
        </authorList>
    </citation>
    <scope>NUCLEOTIDE SEQUENCE [LARGE SCALE GENOMIC DNA]</scope>
</reference>
<proteinExistence type="predicted"/>
<evidence type="ECO:0000256" key="12">
    <source>
        <dbReference type="ARBA" id="ARBA00023316"/>
    </source>
</evidence>
<dbReference type="InterPro" id="IPR001460">
    <property type="entry name" value="PCN-bd_Tpept"/>
</dbReference>
<evidence type="ECO:0000313" key="16">
    <source>
        <dbReference type="EMBL" id="OGN27648.1"/>
    </source>
</evidence>
<keyword evidence="9" id="KW-0573">Peptidoglycan synthesis</keyword>
<evidence type="ECO:0000256" key="11">
    <source>
        <dbReference type="ARBA" id="ARBA00023136"/>
    </source>
</evidence>
<dbReference type="GO" id="GO:0009002">
    <property type="term" value="F:serine-type D-Ala-D-Ala carboxypeptidase activity"/>
    <property type="evidence" value="ECO:0007669"/>
    <property type="project" value="InterPro"/>
</dbReference>
<protein>
    <submittedName>
        <fullName evidence="16">Penicillin-binding protein 2</fullName>
    </submittedName>
</protein>
<dbReference type="InterPro" id="IPR005311">
    <property type="entry name" value="PBP_dimer"/>
</dbReference>
<evidence type="ECO:0000256" key="13">
    <source>
        <dbReference type="SAM" id="Phobius"/>
    </source>
</evidence>
<sequence length="626" mass="68179">MAKDYYVSIQDDTLAPEETLFDAGSDFSDLERPIPAHVFKVTFLGIAALLAIIVGTSVKFSIIDHSTYASLALQNRSSNFSVPAPRGMIMDSSGMPLVQNIPSFDLVAVSKEVKSLLKDQIQLSAAAGALGISSDELASRILEGSSQSNVFFIDDDIPKDRVLAIQYVSPTGIYVVPTAERQYPEGSVFSHVVGYIGKVSKEDMGRDSYYALTDSIGRLGIESQYEKYLRGDHGRLFFGDAADISNIDARTGDSIVLNINSDLQRQLYFKTKNILAEAGLARGAAVIQDPASGAILAMVSFPGFDNNAFIEGLSQQQYKSIFNNPAKPLFNRVISGLYNPGSTIKPLIGLMGLEDNIITPRTTIQDCVSITIPNPFDPEISYTYKNWRTDLGLFDLRRSIADSCNVFFFSVGGGFGKIAGLGIEKIIHHLQSMLADRVLGIDLVGEERGFIPTPEWKESERGKQWYQGDTYNISIGQGDLLVTPLWLNGYISAIANGGTIYRPQVASRITDVEGNVIMSIQPEVLGKMPFSEANLAEMRKDMQETVISGTAKLLRDLPVSAAAKTGTAEVVKGRSINSLFTVFAPANDPKVAMTVLVEGSASNQGQASRIAHEVLKWYFTRGIVQQ</sequence>
<organism evidence="16 17">
    <name type="scientific">Candidatus Yanofskybacteria bacterium RIFCSPLOWO2_01_FULL_49_17</name>
    <dbReference type="NCBI Taxonomy" id="1802700"/>
    <lineage>
        <taxon>Bacteria</taxon>
        <taxon>Candidatus Yanofskyibacteriota</taxon>
    </lineage>
</organism>
<name>A0A1F8GSM1_9BACT</name>
<evidence type="ECO:0000256" key="3">
    <source>
        <dbReference type="ARBA" id="ARBA00022475"/>
    </source>
</evidence>
<dbReference type="GO" id="GO:0009252">
    <property type="term" value="P:peptidoglycan biosynthetic process"/>
    <property type="evidence" value="ECO:0007669"/>
    <property type="project" value="UniProtKB-KW"/>
</dbReference>
<dbReference type="PANTHER" id="PTHR30627:SF2">
    <property type="entry name" value="PEPTIDOGLYCAN D,D-TRANSPEPTIDASE MRDA"/>
    <property type="match status" value="1"/>
</dbReference>
<dbReference type="AlphaFoldDB" id="A0A1F8GSM1"/>
<dbReference type="GO" id="GO:0008658">
    <property type="term" value="F:penicillin binding"/>
    <property type="evidence" value="ECO:0007669"/>
    <property type="project" value="InterPro"/>
</dbReference>
<feature type="domain" description="Penicillin-binding protein dimerisation" evidence="15">
    <location>
        <begin position="82"/>
        <end position="234"/>
    </location>
</feature>
<evidence type="ECO:0000256" key="9">
    <source>
        <dbReference type="ARBA" id="ARBA00022984"/>
    </source>
</evidence>
<feature type="transmembrane region" description="Helical" evidence="13">
    <location>
        <begin position="38"/>
        <end position="58"/>
    </location>
</feature>
<dbReference type="Proteomes" id="UP000178444">
    <property type="component" value="Unassembled WGS sequence"/>
</dbReference>
<evidence type="ECO:0000256" key="4">
    <source>
        <dbReference type="ARBA" id="ARBA00022519"/>
    </source>
</evidence>
<evidence type="ECO:0000256" key="10">
    <source>
        <dbReference type="ARBA" id="ARBA00022989"/>
    </source>
</evidence>
<dbReference type="PANTHER" id="PTHR30627">
    <property type="entry name" value="PEPTIDOGLYCAN D,D-TRANSPEPTIDASE"/>
    <property type="match status" value="1"/>
</dbReference>
<dbReference type="GO" id="GO:0006508">
    <property type="term" value="P:proteolysis"/>
    <property type="evidence" value="ECO:0007669"/>
    <property type="project" value="UniProtKB-KW"/>
</dbReference>
<keyword evidence="8" id="KW-0133">Cell shape</keyword>
<evidence type="ECO:0000256" key="6">
    <source>
        <dbReference type="ARBA" id="ARBA00022692"/>
    </source>
</evidence>
<comment type="caution">
    <text evidence="16">The sequence shown here is derived from an EMBL/GenBank/DDBJ whole genome shotgun (WGS) entry which is preliminary data.</text>
</comment>
<dbReference type="Pfam" id="PF00905">
    <property type="entry name" value="Transpeptidase"/>
    <property type="match status" value="1"/>
</dbReference>
<keyword evidence="10 13" id="KW-1133">Transmembrane helix</keyword>
<dbReference type="SUPFAM" id="SSF56519">
    <property type="entry name" value="Penicillin binding protein dimerisation domain"/>
    <property type="match status" value="1"/>
</dbReference>
<evidence type="ECO:0000256" key="5">
    <source>
        <dbReference type="ARBA" id="ARBA00022670"/>
    </source>
</evidence>
<evidence type="ECO:0000259" key="14">
    <source>
        <dbReference type="Pfam" id="PF00905"/>
    </source>
</evidence>
<evidence type="ECO:0000256" key="8">
    <source>
        <dbReference type="ARBA" id="ARBA00022960"/>
    </source>
</evidence>
<dbReference type="Gene3D" id="3.90.1310.10">
    <property type="entry name" value="Penicillin-binding protein 2a (Domain 2)"/>
    <property type="match status" value="1"/>
</dbReference>
<keyword evidence="4" id="KW-0997">Cell inner membrane</keyword>
<comment type="subcellular location">
    <subcellularLocation>
        <location evidence="2">Cell membrane</location>
    </subcellularLocation>
    <subcellularLocation>
        <location evidence="1">Membrane</location>
        <topology evidence="1">Single-pass membrane protein</topology>
    </subcellularLocation>
</comment>
<accession>A0A1F8GSM1</accession>
<keyword evidence="7" id="KW-0378">Hydrolase</keyword>
<evidence type="ECO:0000313" key="17">
    <source>
        <dbReference type="Proteomes" id="UP000178444"/>
    </source>
</evidence>
<dbReference type="NCBIfam" id="TIGR03423">
    <property type="entry name" value="pbp2_mrdA"/>
    <property type="match status" value="1"/>
</dbReference>
<evidence type="ECO:0000256" key="7">
    <source>
        <dbReference type="ARBA" id="ARBA00022801"/>
    </source>
</evidence>
<dbReference type="SUPFAM" id="SSF56601">
    <property type="entry name" value="beta-lactamase/transpeptidase-like"/>
    <property type="match status" value="1"/>
</dbReference>
<dbReference type="Gene3D" id="3.40.710.10">
    <property type="entry name" value="DD-peptidase/beta-lactamase superfamily"/>
    <property type="match status" value="1"/>
</dbReference>
<dbReference type="GO" id="GO:0071555">
    <property type="term" value="P:cell wall organization"/>
    <property type="evidence" value="ECO:0007669"/>
    <property type="project" value="UniProtKB-KW"/>
</dbReference>
<dbReference type="Gene3D" id="3.30.1390.30">
    <property type="entry name" value="Penicillin-binding protein 2a, domain 3"/>
    <property type="match status" value="1"/>
</dbReference>
<keyword evidence="5" id="KW-0645">Protease</keyword>
<keyword evidence="6 13" id="KW-0812">Transmembrane</keyword>